<keyword evidence="8" id="KW-0963">Cytoplasm</keyword>
<reference evidence="11" key="1">
    <citation type="submission" date="2022-06" db="EMBL/GenBank/DDBJ databases">
        <title>Nostosin G and Spiroidesin B from the Cyanobacterium Dolichospermum sp. NIES-1697.</title>
        <authorList>
            <person name="Phan C.-S."/>
            <person name="Mehjabin J.J."/>
            <person name="Anas A.R.J."/>
            <person name="Hayasaka M."/>
            <person name="Onoki R."/>
            <person name="Wang J."/>
            <person name="Umezawa T."/>
            <person name="Washio K."/>
            <person name="Morikawa M."/>
            <person name="Okino T."/>
        </authorList>
    </citation>
    <scope>NUCLEOTIDE SEQUENCE</scope>
    <source>
        <strain evidence="11">NIES-1697</strain>
    </source>
</reference>
<comment type="subunit">
    <text evidence="8">Heterotetramer, composed of two GyrA and two GyrB chains. In the heterotetramer, GyrA contains the active site tyrosine that forms a transient covalent intermediate with DNA, while GyrB binds cofactors and catalyzes ATP hydrolysis.</text>
</comment>
<comment type="catalytic activity">
    <reaction evidence="1 8 9">
        <text>ATP-dependent breakage, passage and rejoining of double-stranded DNA.</text>
        <dbReference type="EC" id="5.6.2.2"/>
    </reaction>
</comment>
<comment type="function">
    <text evidence="8">A type II topoisomerase that negatively supercoils closed circular double-stranded (ds) DNA in an ATP-dependent manner to modulate DNA topology and maintain chromosomes in an underwound state. Negative supercoiling favors strand separation, and DNA replication, transcription, recombination and repair, all of which involve strand separation. Also able to catalyze the interconversion of other topological isomers of dsDNA rings, including catenanes and knotted rings. Type II topoisomerases break and join 2 DNA strands simultaneously in an ATP-dependent manner.</text>
</comment>
<evidence type="ECO:0000256" key="8">
    <source>
        <dbReference type="HAMAP-Rule" id="MF_01897"/>
    </source>
</evidence>
<dbReference type="Gene3D" id="1.10.268.10">
    <property type="entry name" value="Topoisomerase, domain 3"/>
    <property type="match status" value="1"/>
</dbReference>
<dbReference type="Pfam" id="PF03989">
    <property type="entry name" value="DNA_gyraseA_C"/>
    <property type="match status" value="6"/>
</dbReference>
<evidence type="ECO:0000256" key="5">
    <source>
        <dbReference type="ARBA" id="ARBA00023029"/>
    </source>
</evidence>
<dbReference type="InterPro" id="IPR006691">
    <property type="entry name" value="GyrA/parC_rep"/>
</dbReference>
<dbReference type="NCBIfam" id="NF004044">
    <property type="entry name" value="PRK05561.1"/>
    <property type="match status" value="1"/>
</dbReference>
<sequence length="883" mass="98442">MTTSQERIIPTDLRGEMSRSYLEYAMSVIVGRALPDARDGLKPVHRRILYAMHELGLLHDRPFRKCARVVGEVLGKYHPHGDTAVYDALVRMAQDFSMRSPLISGHGNFGSVDNDPPAAMRYTECRLHALTSVALLQDIEAETVDFADNFDGSQQEPTVLPSRIPQLLLNGSSGIAVGMATNIPPHNLGELIDGLVALIHNPEITDMQLMQYIHGPDFPTGAQILGVSGIKEAYTTGRGSITMRGVANIETLTQRNRPEREAIIITELPYQTNKAALIEKIAELVNDKRIDGISDIRDESDRDGMRIVIELKRDAYPRVVLNNLYKQTPLQANFGANMLALVNSEPQTLNLKRFLSVFLDFRILSIERRTRYELRKAQERDHLLQGLLIALSRLDAIIVLIRHAPDAPTAKGELITTYGLSEVQADAILQMQLRRLTALEADKIRLEHDDLQLKISDLEDILARRERVLEIIQTEISQIKTSFATPRRTVITHGEGDIDDIDLIANEKAIILVTEQGYIKRMPVNTFESQSRATRGKAGAKVKDDDTIEHFLTCCDHDSILFFSDRGVVYCLRAYQIPVSSRTSRGTPIVQMLPIPKEEKITSIVPVDEFSSEEYLVMLTKGGNIKKTVLEAFSHIRANGLIAISLEEGDQLRWVRRARVEDSIIIGSRQGMAIHFRCTHDQLRPLGRATRGVKSMKLKNKDELIGMDILPAAILDTLDTGTEAEIEETVEIENSEETAEILEIVETAEIAEIENSEEIVEVTNTNSIGPWVLVITMGGYGKRVPVSQFRLQNRAGQGLMATKFKNRKTKDKLATLRIVNSDDEIMMATNRGIIIRQAVNAISIQSRSATGVKVQRLDEDDAITGVAIVPPDTGDNGELEEAE</sequence>
<comment type="subcellular location">
    <subcellularLocation>
        <location evidence="8">Cytoplasm</location>
    </subcellularLocation>
</comment>
<evidence type="ECO:0000259" key="10">
    <source>
        <dbReference type="PROSITE" id="PS52040"/>
    </source>
</evidence>
<keyword evidence="3 8" id="KW-0547">Nucleotide-binding</keyword>
<dbReference type="InterPro" id="IPR013758">
    <property type="entry name" value="Topo_IIA_A/C_ab"/>
</dbReference>
<evidence type="ECO:0000256" key="7">
    <source>
        <dbReference type="ARBA" id="ARBA00023235"/>
    </source>
</evidence>
<dbReference type="InterPro" id="IPR005743">
    <property type="entry name" value="GyrA"/>
</dbReference>
<evidence type="ECO:0000256" key="4">
    <source>
        <dbReference type="ARBA" id="ARBA00022840"/>
    </source>
</evidence>
<dbReference type="PANTHER" id="PTHR43493">
    <property type="entry name" value="DNA GYRASE/TOPOISOMERASE SUBUNIT A"/>
    <property type="match status" value="1"/>
</dbReference>
<comment type="similarity">
    <text evidence="2 8">Belongs to the type II topoisomerase GyrA/ParC subunit family.</text>
</comment>
<comment type="caution">
    <text evidence="8">Lacks conserved residue(s) required for the propagation of feature annotation.</text>
</comment>
<keyword evidence="12" id="KW-1185">Reference proteome</keyword>
<dbReference type="SUPFAM" id="SSF56719">
    <property type="entry name" value="Type II DNA topoisomerase"/>
    <property type="match status" value="1"/>
</dbReference>
<dbReference type="InterPro" id="IPR013757">
    <property type="entry name" value="Topo_IIA_A_a_sf"/>
</dbReference>
<keyword evidence="5 8" id="KW-0799">Topoisomerase</keyword>
<dbReference type="InterPro" id="IPR002205">
    <property type="entry name" value="Topo_IIA_dom_A"/>
</dbReference>
<dbReference type="Gene3D" id="3.30.1360.40">
    <property type="match status" value="1"/>
</dbReference>
<dbReference type="SUPFAM" id="SSF101904">
    <property type="entry name" value="GyrA/ParC C-terminal domain-like"/>
    <property type="match status" value="1"/>
</dbReference>
<evidence type="ECO:0000256" key="2">
    <source>
        <dbReference type="ARBA" id="ARBA00008263"/>
    </source>
</evidence>
<dbReference type="PANTHER" id="PTHR43493:SF5">
    <property type="entry name" value="DNA GYRASE SUBUNIT A, CHLOROPLASTIC_MITOCHONDRIAL"/>
    <property type="match status" value="1"/>
</dbReference>
<dbReference type="EC" id="5.6.2.2" evidence="8"/>
<organism evidence="11 12">
    <name type="scientific">Dolichospermum heterosporum TAC447</name>
    <dbReference type="NCBI Taxonomy" id="747523"/>
    <lineage>
        <taxon>Bacteria</taxon>
        <taxon>Bacillati</taxon>
        <taxon>Cyanobacteriota</taxon>
        <taxon>Cyanophyceae</taxon>
        <taxon>Nostocales</taxon>
        <taxon>Aphanizomenonaceae</taxon>
        <taxon>Dolichospermum</taxon>
        <taxon>Dolichospermum heterosporum</taxon>
    </lineage>
</organism>
<evidence type="ECO:0000256" key="1">
    <source>
        <dbReference type="ARBA" id="ARBA00000185"/>
    </source>
</evidence>
<dbReference type="NCBIfam" id="NF004043">
    <property type="entry name" value="PRK05560.1"/>
    <property type="match status" value="1"/>
</dbReference>
<protein>
    <recommendedName>
        <fullName evidence="8">DNA gyrase subunit A</fullName>
        <ecNumber evidence="8">5.6.2.2</ecNumber>
    </recommendedName>
</protein>
<evidence type="ECO:0000313" key="11">
    <source>
        <dbReference type="EMBL" id="UUO13544.1"/>
    </source>
</evidence>
<evidence type="ECO:0000313" key="12">
    <source>
        <dbReference type="Proteomes" id="UP001057561"/>
    </source>
</evidence>
<dbReference type="RefSeq" id="WP_027403679.1">
    <property type="nucleotide sequence ID" value="NZ_CP099464.1"/>
</dbReference>
<keyword evidence="4 8" id="KW-0067">ATP-binding</keyword>
<dbReference type="HAMAP" id="MF_01897">
    <property type="entry name" value="GyrA"/>
    <property type="match status" value="1"/>
</dbReference>
<evidence type="ECO:0000256" key="9">
    <source>
        <dbReference type="PROSITE-ProRule" id="PRU01384"/>
    </source>
</evidence>
<dbReference type="InterPro" id="IPR013760">
    <property type="entry name" value="Topo_IIA-like_dom_sf"/>
</dbReference>
<comment type="miscellaneous">
    <text evidence="8">Few gyrases are as efficient as E.coli at forming negative supercoils. Not all organisms have 2 type II topoisomerases; in organisms with a single type II topoisomerase this enzyme also has to decatenate newly replicated chromosomes.</text>
</comment>
<name>A0ABY5LVA9_9CYAN</name>
<feature type="domain" description="Topo IIA-type catalytic" evidence="10">
    <location>
        <begin position="34"/>
        <end position="503"/>
    </location>
</feature>
<dbReference type="Pfam" id="PF00521">
    <property type="entry name" value="DNA_topoisoIV"/>
    <property type="match status" value="1"/>
</dbReference>
<dbReference type="InterPro" id="IPR035516">
    <property type="entry name" value="Gyrase/topoIV_suA_C"/>
</dbReference>
<accession>A0ABY5LVA9</accession>
<evidence type="ECO:0000256" key="3">
    <source>
        <dbReference type="ARBA" id="ARBA00022741"/>
    </source>
</evidence>
<dbReference type="Gene3D" id="3.90.199.10">
    <property type="entry name" value="Topoisomerase II, domain 5"/>
    <property type="match status" value="1"/>
</dbReference>
<feature type="active site" description="O-(5'-phospho-DNA)-tyrosine intermediate" evidence="8 9">
    <location>
        <position position="122"/>
    </location>
</feature>
<dbReference type="CDD" id="cd00187">
    <property type="entry name" value="TOP4c"/>
    <property type="match status" value="1"/>
</dbReference>
<dbReference type="EMBL" id="CP099464">
    <property type="protein sequence ID" value="UUO13544.1"/>
    <property type="molecule type" value="Genomic_DNA"/>
</dbReference>
<keyword evidence="6 8" id="KW-0238">DNA-binding</keyword>
<dbReference type="GO" id="GO:0003918">
    <property type="term" value="F:DNA topoisomerase type II (double strand cut, ATP-hydrolyzing) activity"/>
    <property type="evidence" value="ECO:0007669"/>
    <property type="project" value="UniProtKB-EC"/>
</dbReference>
<gene>
    <name evidence="8 11" type="primary">gyrA</name>
    <name evidence="11" type="ORF">NG743_15800</name>
</gene>
<keyword evidence="7 8" id="KW-0413">Isomerase</keyword>
<proteinExistence type="inferred from homology"/>
<dbReference type="NCBIfam" id="TIGR01063">
    <property type="entry name" value="gyrA"/>
    <property type="match status" value="1"/>
</dbReference>
<dbReference type="InterPro" id="IPR050220">
    <property type="entry name" value="Type_II_DNA_Topoisomerases"/>
</dbReference>
<dbReference type="PROSITE" id="PS52040">
    <property type="entry name" value="TOPO_IIA"/>
    <property type="match status" value="1"/>
</dbReference>
<evidence type="ECO:0000256" key="6">
    <source>
        <dbReference type="ARBA" id="ARBA00023125"/>
    </source>
</evidence>
<dbReference type="Proteomes" id="UP001057561">
    <property type="component" value="Chromosome"/>
</dbReference>
<dbReference type="SMART" id="SM00434">
    <property type="entry name" value="TOP4c"/>
    <property type="match status" value="1"/>
</dbReference>
<dbReference type="Gene3D" id="2.120.10.90">
    <property type="entry name" value="DNA gyrase/topoisomerase IV, subunit A, C-terminal"/>
    <property type="match status" value="1"/>
</dbReference>